<keyword evidence="2" id="KW-1185">Reference proteome</keyword>
<organism evidence="1 2">
    <name type="scientific">Bifidobacterium aerophilum</name>
    <dbReference type="NCBI Taxonomy" id="1798155"/>
    <lineage>
        <taxon>Bacteria</taxon>
        <taxon>Bacillati</taxon>
        <taxon>Actinomycetota</taxon>
        <taxon>Actinomycetes</taxon>
        <taxon>Bifidobacteriales</taxon>
        <taxon>Bifidobacteriaceae</taxon>
        <taxon>Bifidobacterium</taxon>
    </lineage>
</organism>
<evidence type="ECO:0000313" key="1">
    <source>
        <dbReference type="EMBL" id="NEG89390.1"/>
    </source>
</evidence>
<sequence length="125" mass="14113">MGKTVIRVTFNDDLEAARFLQTCRRKGMDAMVEDPRPIGRVKRNGPDLASWLLRNPGWHTVLEATNRHAAWNAAWKINHGQRRGFETLAYEARAVNTDGAWTVEARRRPAARTAAPSDGDMDPLF</sequence>
<name>A0A6N9Z4N9_9BIFI</name>
<dbReference type="EMBL" id="WHZW01000008">
    <property type="protein sequence ID" value="NEG89390.1"/>
    <property type="molecule type" value="Genomic_DNA"/>
</dbReference>
<dbReference type="RefSeq" id="WP_163230624.1">
    <property type="nucleotide sequence ID" value="NZ_WHZW01000008.1"/>
</dbReference>
<gene>
    <name evidence="1" type="ORF">GFD25_05175</name>
</gene>
<protein>
    <submittedName>
        <fullName evidence="1">Uncharacterized protein</fullName>
    </submittedName>
</protein>
<evidence type="ECO:0000313" key="2">
    <source>
        <dbReference type="Proteomes" id="UP000469194"/>
    </source>
</evidence>
<dbReference type="Proteomes" id="UP000469194">
    <property type="component" value="Unassembled WGS sequence"/>
</dbReference>
<reference evidence="1 2" key="1">
    <citation type="submission" date="2019-10" db="EMBL/GenBank/DDBJ databases">
        <title>Bifidobacterium from non-human primates.</title>
        <authorList>
            <person name="Modesto M."/>
        </authorList>
    </citation>
    <scope>NUCLEOTIDE SEQUENCE [LARGE SCALE GENOMIC DNA]</scope>
    <source>
        <strain evidence="1 2">TRE17</strain>
    </source>
</reference>
<proteinExistence type="predicted"/>
<accession>A0A6N9Z4N9</accession>
<comment type="caution">
    <text evidence="1">The sequence shown here is derived from an EMBL/GenBank/DDBJ whole genome shotgun (WGS) entry which is preliminary data.</text>
</comment>
<dbReference type="AlphaFoldDB" id="A0A6N9Z4N9"/>